<keyword evidence="2" id="KW-0472">Membrane</keyword>
<gene>
    <name evidence="4" type="ORF">SAMN03097708_02462</name>
</gene>
<dbReference type="Gene3D" id="3.40.50.1820">
    <property type="entry name" value="alpha/beta hydrolase"/>
    <property type="match status" value="1"/>
</dbReference>
<dbReference type="InterPro" id="IPR050261">
    <property type="entry name" value="FrsA_esterase"/>
</dbReference>
<proteinExistence type="predicted"/>
<name>A0A1G5QNC8_9GAMM</name>
<sequence length="295" mass="32683">MLFWPYIFIALLIGASIWAAPRVVRRAFRVPRHRERGTPADRDLSFETVEFPTERGKRLFGWFIPPRDEGPQPVMAVVHGWGGNAEFMLPLAPMLHEAGWGLLLFDARCHGNSDDDDFASMPRFAEDLENAVEWLKTRPEVDSVGIGLLGHSVGAAASLLLASRRDDITAVVSVAAFAHPAEVMRQMMAAKHIPYWPVGRWVLRYVEKAIGAGFEAIAPRNTITRVRCPVLLVHGDRDRTVPVGDVHELHARGGTHVELLVVPGANHFSIDRMLAHRSVLVDFLRSTAPKGDSSG</sequence>
<dbReference type="GO" id="GO:0052689">
    <property type="term" value="F:carboxylic ester hydrolase activity"/>
    <property type="evidence" value="ECO:0007669"/>
    <property type="project" value="UniProtKB-ARBA"/>
</dbReference>
<organism evidence="4 5">
    <name type="scientific">Thiohalomonas denitrificans</name>
    <dbReference type="NCBI Taxonomy" id="415747"/>
    <lineage>
        <taxon>Bacteria</taxon>
        <taxon>Pseudomonadati</taxon>
        <taxon>Pseudomonadota</taxon>
        <taxon>Gammaproteobacteria</taxon>
        <taxon>Thiohalomonadales</taxon>
        <taxon>Thiohalomonadaceae</taxon>
        <taxon>Thiohalomonas</taxon>
    </lineage>
</organism>
<feature type="transmembrane region" description="Helical" evidence="2">
    <location>
        <begin position="6"/>
        <end position="24"/>
    </location>
</feature>
<keyword evidence="2" id="KW-0812">Transmembrane</keyword>
<evidence type="ECO:0000259" key="3">
    <source>
        <dbReference type="Pfam" id="PF12146"/>
    </source>
</evidence>
<dbReference type="EMBL" id="FMWD01000007">
    <property type="protein sequence ID" value="SCZ63333.1"/>
    <property type="molecule type" value="Genomic_DNA"/>
</dbReference>
<dbReference type="Proteomes" id="UP000199648">
    <property type="component" value="Unassembled WGS sequence"/>
</dbReference>
<evidence type="ECO:0000313" key="4">
    <source>
        <dbReference type="EMBL" id="SCZ63333.1"/>
    </source>
</evidence>
<accession>A0A1G5QNC8</accession>
<dbReference type="AlphaFoldDB" id="A0A1G5QNC8"/>
<dbReference type="InterPro" id="IPR029058">
    <property type="entry name" value="AB_hydrolase_fold"/>
</dbReference>
<keyword evidence="2" id="KW-1133">Transmembrane helix</keyword>
<keyword evidence="1 4" id="KW-0378">Hydrolase</keyword>
<dbReference type="InterPro" id="IPR022742">
    <property type="entry name" value="Hydrolase_4"/>
</dbReference>
<keyword evidence="5" id="KW-1185">Reference proteome</keyword>
<dbReference type="OrthoDB" id="4269629at2"/>
<evidence type="ECO:0000256" key="1">
    <source>
        <dbReference type="ARBA" id="ARBA00022801"/>
    </source>
</evidence>
<dbReference type="PANTHER" id="PTHR22946:SF9">
    <property type="entry name" value="POLYKETIDE TRANSFERASE AF380"/>
    <property type="match status" value="1"/>
</dbReference>
<dbReference type="STRING" id="415747.SAMN03097708_02462"/>
<evidence type="ECO:0000313" key="5">
    <source>
        <dbReference type="Proteomes" id="UP000199648"/>
    </source>
</evidence>
<dbReference type="Pfam" id="PF12146">
    <property type="entry name" value="Hydrolase_4"/>
    <property type="match status" value="1"/>
</dbReference>
<protein>
    <submittedName>
        <fullName evidence="4">Alpha/beta hydrolase family protein</fullName>
    </submittedName>
</protein>
<dbReference type="PANTHER" id="PTHR22946">
    <property type="entry name" value="DIENELACTONE HYDROLASE DOMAIN-CONTAINING PROTEIN-RELATED"/>
    <property type="match status" value="1"/>
</dbReference>
<reference evidence="4 5" key="1">
    <citation type="submission" date="2016-10" db="EMBL/GenBank/DDBJ databases">
        <authorList>
            <person name="de Groot N.N."/>
        </authorList>
    </citation>
    <scope>NUCLEOTIDE SEQUENCE [LARGE SCALE GENOMIC DNA]</scope>
    <source>
        <strain evidence="4 5">HLD2</strain>
    </source>
</reference>
<dbReference type="RefSeq" id="WP_092997527.1">
    <property type="nucleotide sequence ID" value="NZ_FMWD01000007.1"/>
</dbReference>
<feature type="domain" description="Serine aminopeptidase S33" evidence="3">
    <location>
        <begin position="71"/>
        <end position="190"/>
    </location>
</feature>
<dbReference type="SUPFAM" id="SSF53474">
    <property type="entry name" value="alpha/beta-Hydrolases"/>
    <property type="match status" value="1"/>
</dbReference>
<evidence type="ECO:0000256" key="2">
    <source>
        <dbReference type="SAM" id="Phobius"/>
    </source>
</evidence>